<dbReference type="KEGG" id="bih:BIP78_0409"/>
<sequence>MLLDSLFGVPPQSSSAHLLFMSLVLRVPPREGTSEFRPEHRDGCPLGSARVTATVPEEGAE</sequence>
<dbReference type="AlphaFoldDB" id="A0A410FSW5"/>
<organism evidence="1 2">
    <name type="scientific">Bipolaricaulis sibiricus</name>
    <dbReference type="NCBI Taxonomy" id="2501609"/>
    <lineage>
        <taxon>Bacteria</taxon>
        <taxon>Candidatus Bipolaricaulota</taxon>
        <taxon>Candidatus Bipolaricaulia</taxon>
        <taxon>Candidatus Bipolaricaulales</taxon>
        <taxon>Candidatus Bipolaricaulaceae</taxon>
        <taxon>Candidatus Bipolaricaulis</taxon>
    </lineage>
</organism>
<dbReference type="EMBL" id="CP034928">
    <property type="protein sequence ID" value="QAA76175.1"/>
    <property type="molecule type" value="Genomic_DNA"/>
</dbReference>
<reference evidence="2" key="1">
    <citation type="submission" date="2018-12" db="EMBL/GenBank/DDBJ databases">
        <title>Complete genome sequence of an uncultured bacterium of the candidate phylum Bipolaricaulota.</title>
        <authorList>
            <person name="Kadnikov V.V."/>
            <person name="Mardanov A.V."/>
            <person name="Beletsky A.V."/>
            <person name="Frank Y.A."/>
            <person name="Karnachuk O.V."/>
            <person name="Ravin N.V."/>
        </authorList>
    </citation>
    <scope>NUCLEOTIDE SEQUENCE [LARGE SCALE GENOMIC DNA]</scope>
</reference>
<name>A0A410FSW5_BIPS1</name>
<evidence type="ECO:0000313" key="1">
    <source>
        <dbReference type="EMBL" id="QAA76175.1"/>
    </source>
</evidence>
<gene>
    <name evidence="1" type="ORF">BIP78_0409</name>
</gene>
<accession>A0A410FSW5</accession>
<protein>
    <submittedName>
        <fullName evidence="1">Uncharacterized protein</fullName>
    </submittedName>
</protein>
<proteinExistence type="predicted"/>
<evidence type="ECO:0000313" key="2">
    <source>
        <dbReference type="Proteomes" id="UP000287233"/>
    </source>
</evidence>
<dbReference type="Proteomes" id="UP000287233">
    <property type="component" value="Chromosome"/>
</dbReference>